<dbReference type="Proteomes" id="UP000187209">
    <property type="component" value="Unassembled WGS sequence"/>
</dbReference>
<dbReference type="PROSITE" id="PS00108">
    <property type="entry name" value="PROTEIN_KINASE_ST"/>
    <property type="match status" value="1"/>
</dbReference>
<evidence type="ECO:0000313" key="3">
    <source>
        <dbReference type="Proteomes" id="UP000187209"/>
    </source>
</evidence>
<feature type="domain" description="Protein kinase" evidence="1">
    <location>
        <begin position="306"/>
        <end position="573"/>
    </location>
</feature>
<evidence type="ECO:0000313" key="2">
    <source>
        <dbReference type="EMBL" id="OMJ74753.1"/>
    </source>
</evidence>
<dbReference type="OrthoDB" id="302908at2759"/>
<dbReference type="PANTHER" id="PTHR24362">
    <property type="entry name" value="SERINE/THREONINE-PROTEIN KINASE NEK"/>
    <property type="match status" value="1"/>
</dbReference>
<dbReference type="GO" id="GO:0004672">
    <property type="term" value="F:protein kinase activity"/>
    <property type="evidence" value="ECO:0007669"/>
    <property type="project" value="InterPro"/>
</dbReference>
<evidence type="ECO:0000259" key="1">
    <source>
        <dbReference type="PROSITE" id="PS50011"/>
    </source>
</evidence>
<proteinExistence type="predicted"/>
<dbReference type="GO" id="GO:0005524">
    <property type="term" value="F:ATP binding"/>
    <property type="evidence" value="ECO:0007669"/>
    <property type="project" value="InterPro"/>
</dbReference>
<sequence length="582" mass="66577">MAYLISSNIMEVMDLRDILDKNLSEEIKSQPGLDQRILNSGSSLTFEQIKQIQDSSNVPAVKKYLSALMLTKLENEGPKGIQHHGVLSNGSILLQYAPEYKDAIVESCDSILISEINEAQNESEVMNWCAYGADLKLKTGKELTGMTLGYIGFNKFMWERISGLAESVSSEKILLILQSLYYAQETLKFQNLEALNMGIQNIAVSYIENENNLEGSENDNTPTKIQEAHDILDYLEKLKYDEDTYINEIQDIRNKCTRIRAPVAKVNPQVNPVEEVKYNLQSAVLDFSVIPEDEIVIISPSAVRKIEPPLYALRSTYFQVCIYKATYNNDEFAVKMYQSVHPQADWNIIYKEIRIYQRLSAMANNQNCFIRYYGTYVEQNSINMVMEYYPDNLMKYITHLQSQKYVFDELLIGPIFYKLISSFNAMKEIGIYHSDIKPHNFLVDQYWNIKIIDFSISMVKNEDMTTLATGNFPIQGTDGYMSPELEDAKANRAARANYNPEKSDVFSLGLVFLQMLTYQNVKGLNTFEKNSELQAKVKVVQYNWAKALISKMLDANPVNRPSFMQLLSLVPVVVTPTINRNQ</sequence>
<dbReference type="InterPro" id="IPR008271">
    <property type="entry name" value="Ser/Thr_kinase_AS"/>
</dbReference>
<dbReference type="AlphaFoldDB" id="A0A1R2BDC8"/>
<dbReference type="Gene3D" id="1.10.510.10">
    <property type="entry name" value="Transferase(Phosphotransferase) domain 1"/>
    <property type="match status" value="1"/>
</dbReference>
<keyword evidence="3" id="KW-1185">Reference proteome</keyword>
<dbReference type="InterPro" id="IPR000719">
    <property type="entry name" value="Prot_kinase_dom"/>
</dbReference>
<organism evidence="2 3">
    <name type="scientific">Stentor coeruleus</name>
    <dbReference type="NCBI Taxonomy" id="5963"/>
    <lineage>
        <taxon>Eukaryota</taxon>
        <taxon>Sar</taxon>
        <taxon>Alveolata</taxon>
        <taxon>Ciliophora</taxon>
        <taxon>Postciliodesmatophora</taxon>
        <taxon>Heterotrichea</taxon>
        <taxon>Heterotrichida</taxon>
        <taxon>Stentoridae</taxon>
        <taxon>Stentor</taxon>
    </lineage>
</organism>
<dbReference type="Pfam" id="PF00069">
    <property type="entry name" value="Pkinase"/>
    <property type="match status" value="1"/>
</dbReference>
<comment type="caution">
    <text evidence="2">The sequence shown here is derived from an EMBL/GenBank/DDBJ whole genome shotgun (WGS) entry which is preliminary data.</text>
</comment>
<dbReference type="SMART" id="SM00220">
    <property type="entry name" value="S_TKc"/>
    <property type="match status" value="1"/>
</dbReference>
<dbReference type="SUPFAM" id="SSF56112">
    <property type="entry name" value="Protein kinase-like (PK-like)"/>
    <property type="match status" value="1"/>
</dbReference>
<dbReference type="PANTHER" id="PTHR24362:SF309">
    <property type="entry name" value="PROTEIN KINASE DOMAIN-CONTAINING PROTEIN"/>
    <property type="match status" value="1"/>
</dbReference>
<gene>
    <name evidence="2" type="ORF">SteCoe_26265</name>
</gene>
<name>A0A1R2BDC8_9CILI</name>
<accession>A0A1R2BDC8</accession>
<protein>
    <recommendedName>
        <fullName evidence="1">Protein kinase domain-containing protein</fullName>
    </recommendedName>
</protein>
<dbReference type="PROSITE" id="PS50011">
    <property type="entry name" value="PROTEIN_KINASE_DOM"/>
    <property type="match status" value="1"/>
</dbReference>
<dbReference type="CDD" id="cd00180">
    <property type="entry name" value="PKc"/>
    <property type="match status" value="1"/>
</dbReference>
<dbReference type="InterPro" id="IPR011009">
    <property type="entry name" value="Kinase-like_dom_sf"/>
</dbReference>
<dbReference type="EMBL" id="MPUH01000731">
    <property type="protein sequence ID" value="OMJ74753.1"/>
    <property type="molecule type" value="Genomic_DNA"/>
</dbReference>
<reference evidence="2 3" key="1">
    <citation type="submission" date="2016-11" db="EMBL/GenBank/DDBJ databases">
        <title>The macronuclear genome of Stentor coeruleus: a giant cell with tiny introns.</title>
        <authorList>
            <person name="Slabodnick M."/>
            <person name="Ruby J.G."/>
            <person name="Reiff S.B."/>
            <person name="Swart E.C."/>
            <person name="Gosai S."/>
            <person name="Prabakaran S."/>
            <person name="Witkowska E."/>
            <person name="Larue G.E."/>
            <person name="Fisher S."/>
            <person name="Freeman R.M."/>
            <person name="Gunawardena J."/>
            <person name="Chu W."/>
            <person name="Stover N.A."/>
            <person name="Gregory B.D."/>
            <person name="Nowacki M."/>
            <person name="Derisi J."/>
            <person name="Roy S.W."/>
            <person name="Marshall W.F."/>
            <person name="Sood P."/>
        </authorList>
    </citation>
    <scope>NUCLEOTIDE SEQUENCE [LARGE SCALE GENOMIC DNA]</scope>
    <source>
        <strain evidence="2">WM001</strain>
    </source>
</reference>